<protein>
    <submittedName>
        <fullName evidence="1">Uncharacterized protein</fullName>
    </submittedName>
</protein>
<gene>
    <name evidence="1" type="ORF">BMYO_0136</name>
</gene>
<reference evidence="1 2" key="1">
    <citation type="journal article" date="2017" name="BMC Genomics">
        <title>Comparative genomic and phylogenomic analyses of the Bifidobacteriaceae family.</title>
        <authorList>
            <person name="Lugli G.A."/>
            <person name="Milani C."/>
            <person name="Turroni F."/>
            <person name="Duranti S."/>
            <person name="Mancabelli L."/>
            <person name="Mangifesta M."/>
            <person name="Ferrario C."/>
            <person name="Modesto M."/>
            <person name="Mattarelli P."/>
            <person name="Jiri K."/>
            <person name="van Sinderen D."/>
            <person name="Ventura M."/>
        </authorList>
    </citation>
    <scope>NUCLEOTIDE SEQUENCE [LARGE SCALE GENOMIC DNA]</scope>
    <source>
        <strain evidence="1 2">DSM 100196</strain>
    </source>
</reference>
<dbReference type="Proteomes" id="UP000216871">
    <property type="component" value="Unassembled WGS sequence"/>
</dbReference>
<dbReference type="RefSeq" id="WP_094666679.1">
    <property type="nucleotide sequence ID" value="NZ_MWWW01000002.1"/>
</dbReference>
<name>A0A261FR08_9BIFI</name>
<dbReference type="EMBL" id="MWWW01000002">
    <property type="protein sequence ID" value="OZG61622.1"/>
    <property type="molecule type" value="Genomic_DNA"/>
</dbReference>
<evidence type="ECO:0000313" key="1">
    <source>
        <dbReference type="EMBL" id="OZG61622.1"/>
    </source>
</evidence>
<comment type="caution">
    <text evidence="1">The sequence shown here is derived from an EMBL/GenBank/DDBJ whole genome shotgun (WGS) entry which is preliminary data.</text>
</comment>
<keyword evidence="2" id="KW-1185">Reference proteome</keyword>
<dbReference type="AlphaFoldDB" id="A0A261FR08"/>
<sequence>MSGPILTVWSVCCASRLLRPRLARLLCVPSGVSGACGACGASPSAVCCASRLLRQVRQVRSLSVLDGSLSDFNTWLSGLDA</sequence>
<evidence type="ECO:0000313" key="2">
    <source>
        <dbReference type="Proteomes" id="UP000216871"/>
    </source>
</evidence>
<proteinExistence type="predicted"/>
<accession>A0A261FR08</accession>
<organism evidence="1 2">
    <name type="scientific">Bifidobacterium myosotis</name>
    <dbReference type="NCBI Taxonomy" id="1630166"/>
    <lineage>
        <taxon>Bacteria</taxon>
        <taxon>Bacillati</taxon>
        <taxon>Actinomycetota</taxon>
        <taxon>Actinomycetes</taxon>
        <taxon>Bifidobacteriales</taxon>
        <taxon>Bifidobacteriaceae</taxon>
        <taxon>Bifidobacterium</taxon>
    </lineage>
</organism>